<dbReference type="AlphaFoldDB" id="A0A813B9R9"/>
<evidence type="ECO:0000313" key="2">
    <source>
        <dbReference type="Proteomes" id="UP000601435"/>
    </source>
</evidence>
<gene>
    <name evidence="1" type="ORF">SNEC2469_LOCUS30154</name>
</gene>
<organism evidence="1 2">
    <name type="scientific">Symbiodinium necroappetens</name>
    <dbReference type="NCBI Taxonomy" id="1628268"/>
    <lineage>
        <taxon>Eukaryota</taxon>
        <taxon>Sar</taxon>
        <taxon>Alveolata</taxon>
        <taxon>Dinophyceae</taxon>
        <taxon>Suessiales</taxon>
        <taxon>Symbiodiniaceae</taxon>
        <taxon>Symbiodinium</taxon>
    </lineage>
</organism>
<dbReference type="EMBL" id="CAJNJA010069602">
    <property type="protein sequence ID" value="CAE7898313.1"/>
    <property type="molecule type" value="Genomic_DNA"/>
</dbReference>
<name>A0A813B9R9_9DINO</name>
<comment type="caution">
    <text evidence="1">The sequence shown here is derived from an EMBL/GenBank/DDBJ whole genome shotgun (WGS) entry which is preliminary data.</text>
</comment>
<evidence type="ECO:0000313" key="1">
    <source>
        <dbReference type="EMBL" id="CAE7898313.1"/>
    </source>
</evidence>
<proteinExistence type="predicted"/>
<keyword evidence="2" id="KW-1185">Reference proteome</keyword>
<reference evidence="1" key="1">
    <citation type="submission" date="2021-02" db="EMBL/GenBank/DDBJ databases">
        <authorList>
            <person name="Dougan E. K."/>
            <person name="Rhodes N."/>
            <person name="Thang M."/>
            <person name="Chan C."/>
        </authorList>
    </citation>
    <scope>NUCLEOTIDE SEQUENCE</scope>
</reference>
<dbReference type="Proteomes" id="UP000601435">
    <property type="component" value="Unassembled WGS sequence"/>
</dbReference>
<feature type="non-terminal residue" evidence="1">
    <location>
        <position position="56"/>
    </location>
</feature>
<protein>
    <submittedName>
        <fullName evidence="1">Uncharacterized protein</fullName>
    </submittedName>
</protein>
<dbReference type="OrthoDB" id="411037at2759"/>
<sequence>YVSAWDELVKRNRHGQTSAAVVFLPEQTPSYGLHDPIPESEDKLQGECWCTLLYGK</sequence>
<feature type="non-terminal residue" evidence="1">
    <location>
        <position position="1"/>
    </location>
</feature>
<accession>A0A813B9R9</accession>